<dbReference type="Gene3D" id="1.10.10.60">
    <property type="entry name" value="Homeodomain-like"/>
    <property type="match status" value="1"/>
</dbReference>
<dbReference type="SMART" id="SM00857">
    <property type="entry name" value="Resolvase"/>
    <property type="match status" value="1"/>
</dbReference>
<evidence type="ECO:0000313" key="3">
    <source>
        <dbReference type="Proteomes" id="UP000778951"/>
    </source>
</evidence>
<dbReference type="Gene3D" id="3.40.50.1390">
    <property type="entry name" value="Resolvase, N-terminal catalytic domain"/>
    <property type="match status" value="1"/>
</dbReference>
<evidence type="ECO:0000313" key="2">
    <source>
        <dbReference type="EMBL" id="NIZ70210.1"/>
    </source>
</evidence>
<dbReference type="RefSeq" id="WP_167696533.1">
    <property type="nucleotide sequence ID" value="NZ_CP118183.1"/>
</dbReference>
<organism evidence="2 3">
    <name type="scientific">Entomospira culicis</name>
    <dbReference type="NCBI Taxonomy" id="2719989"/>
    <lineage>
        <taxon>Bacteria</taxon>
        <taxon>Pseudomonadati</taxon>
        <taxon>Spirochaetota</taxon>
        <taxon>Spirochaetia</taxon>
        <taxon>Spirochaetales</taxon>
        <taxon>Spirochaetaceae</taxon>
        <taxon>Entomospira</taxon>
    </lineage>
</organism>
<comment type="caution">
    <text evidence="2">The sequence shown here is derived from an EMBL/GenBank/DDBJ whole genome shotgun (WGS) entry which is preliminary data.</text>
</comment>
<keyword evidence="3" id="KW-1185">Reference proteome</keyword>
<dbReference type="InterPro" id="IPR006119">
    <property type="entry name" value="Resolv_N"/>
</dbReference>
<name>A0A968GLY2_9SPIO</name>
<dbReference type="GO" id="GO:0003677">
    <property type="term" value="F:DNA binding"/>
    <property type="evidence" value="ECO:0007669"/>
    <property type="project" value="InterPro"/>
</dbReference>
<dbReference type="GO" id="GO:0000150">
    <property type="term" value="F:DNA strand exchange activity"/>
    <property type="evidence" value="ECO:0007669"/>
    <property type="project" value="InterPro"/>
</dbReference>
<dbReference type="InterPro" id="IPR036162">
    <property type="entry name" value="Resolvase-like_N_sf"/>
</dbReference>
<protein>
    <submittedName>
        <fullName evidence="2">Recombinase family protein</fullName>
    </submittedName>
</protein>
<dbReference type="AlphaFoldDB" id="A0A968GLY2"/>
<reference evidence="2" key="1">
    <citation type="submission" date="2020-03" db="EMBL/GenBank/DDBJ databases">
        <title>Spirochaetal bacteria isolated from arthropods constitute a novel genus Entomospira genus novum within the order Spirochaetales.</title>
        <authorList>
            <person name="Grana-Miraglia L."/>
            <person name="Sikutova S."/>
            <person name="Fingerle V."/>
            <person name="Sing A."/>
            <person name="Castillo-Ramirez S."/>
            <person name="Margos G."/>
            <person name="Rudolf I."/>
        </authorList>
    </citation>
    <scope>NUCLEOTIDE SEQUENCE</scope>
    <source>
        <strain evidence="2">BR149</strain>
    </source>
</reference>
<sequence length="322" mass="37192">MVKIKSYLYGRTSSDEETRHNQQHYQEQVAILATFEGKIYFDLGISGDVPLSHRQQLKNIVRSIQRSKYDLYVIRLTTISRFSRSLALLEQIIQLTKNKKIQLEILVGDTNLKKGNYDLTDPQVRQGVLKAQNFILGKREKKEAQRQLAQLCYSTGLVLRNIVFNYDSINYLGSFATRYNKSHYQKNKKVMSKINALRRAGKSATEIATKLNLSKRTVNRKLYQQNEALILLWKMKHQQVLTWVQRVQIDDFGTTALIQKASPKKESKTVYYALAYARLVKKLAKEDLVAVQVGINQLNLVDYEATFLSEIEEELTDHVANL</sequence>
<feature type="domain" description="Resolvase/invertase-type recombinase catalytic" evidence="1">
    <location>
        <begin position="6"/>
        <end position="147"/>
    </location>
</feature>
<dbReference type="EMBL" id="JAATLM010000003">
    <property type="protein sequence ID" value="NIZ70210.1"/>
    <property type="molecule type" value="Genomic_DNA"/>
</dbReference>
<gene>
    <name evidence="2" type="ORF">HCT48_08310</name>
</gene>
<accession>A0A968GLY2</accession>
<dbReference type="Pfam" id="PF00239">
    <property type="entry name" value="Resolvase"/>
    <property type="match status" value="1"/>
</dbReference>
<dbReference type="SUPFAM" id="SSF53041">
    <property type="entry name" value="Resolvase-like"/>
    <property type="match status" value="1"/>
</dbReference>
<evidence type="ECO:0000259" key="1">
    <source>
        <dbReference type="SMART" id="SM00857"/>
    </source>
</evidence>
<proteinExistence type="predicted"/>
<dbReference type="Proteomes" id="UP000778951">
    <property type="component" value="Unassembled WGS sequence"/>
</dbReference>